<dbReference type="AlphaFoldDB" id="C0ZLC7"/>
<dbReference type="eggNOG" id="ENOG50320W0">
    <property type="taxonomic scope" value="Bacteria"/>
</dbReference>
<organism evidence="1 2">
    <name type="scientific">Rhodococcus erythropolis (strain PR4 / NBRC 100887)</name>
    <dbReference type="NCBI Taxonomy" id="234621"/>
    <lineage>
        <taxon>Bacteria</taxon>
        <taxon>Bacillati</taxon>
        <taxon>Actinomycetota</taxon>
        <taxon>Actinomycetes</taxon>
        <taxon>Mycobacteriales</taxon>
        <taxon>Nocardiaceae</taxon>
        <taxon>Rhodococcus</taxon>
        <taxon>Rhodococcus erythropolis group</taxon>
    </lineage>
</organism>
<accession>C0ZLC7</accession>
<protein>
    <submittedName>
        <fullName evidence="1">Uncharacterized protein</fullName>
    </submittedName>
</protein>
<sequence length="107" mass="11205">MVALRRIPSSRSRSCMHSLVPVALRGDLSYGGIVMEMVSITEGMTMSNISFDSVSNSAPANALQGVGTNALVDNPFTFEPVAEATSAHALQGVGTNALVDNPFSFQS</sequence>
<evidence type="ECO:0000313" key="1">
    <source>
        <dbReference type="EMBL" id="BAH30817.1"/>
    </source>
</evidence>
<name>C0ZLC7_RHOE4</name>
<dbReference type="NCBIfam" id="NF040715">
    <property type="entry name" value="AmiA_rel_RiPP2x"/>
    <property type="match status" value="2"/>
</dbReference>
<reference evidence="1 2" key="2">
    <citation type="journal article" date="2006" name="Environ. Microbiol.">
        <title>Sequence analysis of three plasmids harboured in Rhodococcus erythropolis strain PR4.</title>
        <authorList>
            <person name="Sekine M."/>
            <person name="Tanikawa S."/>
            <person name="Omata S."/>
            <person name="Saito M."/>
            <person name="Fujisawa T."/>
            <person name="Tsukatani N."/>
            <person name="Tajima T."/>
            <person name="Sekigawa T."/>
            <person name="Kosugi H."/>
            <person name="Matsuo Y."/>
            <person name="Nishiko R."/>
            <person name="Imamura K."/>
            <person name="Ito M."/>
            <person name="Narita H."/>
            <person name="Tago S."/>
            <person name="Fujita N."/>
            <person name="Harayama S."/>
        </authorList>
    </citation>
    <scope>NUCLEOTIDE SEQUENCE [LARGE SCALE GENOMIC DNA]</scope>
    <source>
        <strain evidence="2">PR4 / NBRC 100887</strain>
    </source>
</reference>
<dbReference type="EMBL" id="AP008957">
    <property type="protein sequence ID" value="BAH30817.1"/>
    <property type="molecule type" value="Genomic_DNA"/>
</dbReference>
<dbReference type="HOGENOM" id="CLU_2207994_0_0_11"/>
<evidence type="ECO:0000313" key="2">
    <source>
        <dbReference type="Proteomes" id="UP000002204"/>
    </source>
</evidence>
<dbReference type="Proteomes" id="UP000002204">
    <property type="component" value="Chromosome"/>
</dbReference>
<reference evidence="2" key="1">
    <citation type="submission" date="2005-03" db="EMBL/GenBank/DDBJ databases">
        <title>Comparison of the complete genome sequences of Rhodococcus erythropolis PR4 and Rhodococcus opacus B4.</title>
        <authorList>
            <person name="Takarada H."/>
            <person name="Sekine M."/>
            <person name="Hosoyama A."/>
            <person name="Yamada R."/>
            <person name="Fujisawa T."/>
            <person name="Omata S."/>
            <person name="Shimizu A."/>
            <person name="Tsukatani N."/>
            <person name="Tanikawa S."/>
            <person name="Fujita N."/>
            <person name="Harayama S."/>
        </authorList>
    </citation>
    <scope>NUCLEOTIDE SEQUENCE [LARGE SCALE GENOMIC DNA]</scope>
    <source>
        <strain evidence="2">PR4 / NBRC 100887</strain>
    </source>
</reference>
<dbReference type="KEGG" id="rer:RER_01090"/>
<proteinExistence type="predicted"/>
<gene>
    <name evidence="1" type="ordered locus">RER_01090</name>
</gene>